<comment type="similarity">
    <text evidence="1">Belongs to the cytidine and deoxycytidylate deaminase family.</text>
</comment>
<dbReference type="Proteomes" id="UP000249725">
    <property type="component" value="Unassembled WGS sequence"/>
</dbReference>
<dbReference type="OrthoDB" id="9795347at2"/>
<dbReference type="PROSITE" id="PS51747">
    <property type="entry name" value="CYT_DCMP_DEAMINASES_2"/>
    <property type="match status" value="1"/>
</dbReference>
<feature type="domain" description="CMP/dCMP-type deaminase" evidence="5">
    <location>
        <begin position="50"/>
        <end position="177"/>
    </location>
</feature>
<dbReference type="Pfam" id="PF00383">
    <property type="entry name" value="dCMP_cyt_deam_1"/>
    <property type="match status" value="1"/>
</dbReference>
<keyword evidence="2" id="KW-0479">Metal-binding</keyword>
<organism evidence="6 7">
    <name type="scientific">Phenylobacterium deserti</name>
    <dbReference type="NCBI Taxonomy" id="1914756"/>
    <lineage>
        <taxon>Bacteria</taxon>
        <taxon>Pseudomonadati</taxon>
        <taxon>Pseudomonadota</taxon>
        <taxon>Alphaproteobacteria</taxon>
        <taxon>Caulobacterales</taxon>
        <taxon>Caulobacteraceae</taxon>
        <taxon>Phenylobacterium</taxon>
    </lineage>
</organism>
<dbReference type="EC" id="3.5.4.5" evidence="6"/>
<dbReference type="InterPro" id="IPR016192">
    <property type="entry name" value="APOBEC/CMP_deaminase_Zn-bd"/>
</dbReference>
<dbReference type="Gene3D" id="3.40.140.10">
    <property type="entry name" value="Cytidine Deaminase, domain 2"/>
    <property type="match status" value="1"/>
</dbReference>
<dbReference type="GO" id="GO:0005829">
    <property type="term" value="C:cytosol"/>
    <property type="evidence" value="ECO:0007669"/>
    <property type="project" value="TreeGrafter"/>
</dbReference>
<evidence type="ECO:0000256" key="4">
    <source>
        <dbReference type="ARBA" id="ARBA00022833"/>
    </source>
</evidence>
<dbReference type="AlphaFoldDB" id="A0A328AA01"/>
<sequence>MGRSSSRSLAPHSSSLRPAQFALKAGRHAPGPYSASSLSPAGHLHSMNAISAPAVGEQLRSLLANSHAPHSGVHVAAAVEDPAGALHFGVNVENSAYPEGVCAEASAISALVTGGQNRIARVWLASSLPGFIWPCGGCRQKILEFAQDGCEIVSLSADGAQESHTIEELLPLGFRLRGRA</sequence>
<name>A0A328AA01_9CAUL</name>
<dbReference type="GO" id="GO:0055086">
    <property type="term" value="P:nucleobase-containing small molecule metabolic process"/>
    <property type="evidence" value="ECO:0007669"/>
    <property type="project" value="UniProtKB-ARBA"/>
</dbReference>
<comment type="caution">
    <text evidence="6">The sequence shown here is derived from an EMBL/GenBank/DDBJ whole genome shotgun (WGS) entry which is preliminary data.</text>
</comment>
<evidence type="ECO:0000313" key="7">
    <source>
        <dbReference type="Proteomes" id="UP000249725"/>
    </source>
</evidence>
<evidence type="ECO:0000256" key="1">
    <source>
        <dbReference type="ARBA" id="ARBA00006576"/>
    </source>
</evidence>
<evidence type="ECO:0000259" key="5">
    <source>
        <dbReference type="PROSITE" id="PS51747"/>
    </source>
</evidence>
<keyword evidence="3 6" id="KW-0378">Hydrolase</keyword>
<protein>
    <submittedName>
        <fullName evidence="6">Cytidine deaminase</fullName>
        <ecNumber evidence="6">3.5.4.5</ecNumber>
    </submittedName>
</protein>
<dbReference type="NCBIfam" id="NF004064">
    <property type="entry name" value="PRK05578.1"/>
    <property type="match status" value="1"/>
</dbReference>
<gene>
    <name evidence="6" type="ORF">DJ018_16575</name>
</gene>
<dbReference type="CDD" id="cd01283">
    <property type="entry name" value="cytidine_deaminase"/>
    <property type="match status" value="1"/>
</dbReference>
<accession>A0A328AA01</accession>
<reference evidence="7" key="1">
    <citation type="submission" date="2018-05" db="EMBL/GenBank/DDBJ databases">
        <authorList>
            <person name="Li X."/>
        </authorList>
    </citation>
    <scope>NUCLEOTIDE SEQUENCE [LARGE SCALE GENOMIC DNA]</scope>
    <source>
        <strain evidence="7">YIM 73061</strain>
    </source>
</reference>
<evidence type="ECO:0000256" key="3">
    <source>
        <dbReference type="ARBA" id="ARBA00022801"/>
    </source>
</evidence>
<keyword evidence="7" id="KW-1185">Reference proteome</keyword>
<dbReference type="InterPro" id="IPR016193">
    <property type="entry name" value="Cytidine_deaminase-like"/>
</dbReference>
<dbReference type="GO" id="GO:0072527">
    <property type="term" value="P:pyrimidine-containing compound metabolic process"/>
    <property type="evidence" value="ECO:0007669"/>
    <property type="project" value="UniProtKB-ARBA"/>
</dbReference>
<dbReference type="GO" id="GO:0008270">
    <property type="term" value="F:zinc ion binding"/>
    <property type="evidence" value="ECO:0007669"/>
    <property type="project" value="InterPro"/>
</dbReference>
<dbReference type="GO" id="GO:0042802">
    <property type="term" value="F:identical protein binding"/>
    <property type="evidence" value="ECO:0007669"/>
    <property type="project" value="UniProtKB-ARBA"/>
</dbReference>
<evidence type="ECO:0000313" key="6">
    <source>
        <dbReference type="EMBL" id="RAK51543.1"/>
    </source>
</evidence>
<keyword evidence="4" id="KW-0862">Zinc</keyword>
<evidence type="ECO:0000256" key="2">
    <source>
        <dbReference type="ARBA" id="ARBA00022723"/>
    </source>
</evidence>
<dbReference type="PANTHER" id="PTHR11644">
    <property type="entry name" value="CYTIDINE DEAMINASE"/>
    <property type="match status" value="1"/>
</dbReference>
<dbReference type="EMBL" id="QFYR01000004">
    <property type="protein sequence ID" value="RAK51543.1"/>
    <property type="molecule type" value="Genomic_DNA"/>
</dbReference>
<dbReference type="GO" id="GO:0004126">
    <property type="term" value="F:cytidine deaminase activity"/>
    <property type="evidence" value="ECO:0007669"/>
    <property type="project" value="UniProtKB-EC"/>
</dbReference>
<proteinExistence type="inferred from homology"/>
<dbReference type="SUPFAM" id="SSF53927">
    <property type="entry name" value="Cytidine deaminase-like"/>
    <property type="match status" value="1"/>
</dbReference>
<dbReference type="PANTHER" id="PTHR11644:SF2">
    <property type="entry name" value="CYTIDINE DEAMINASE"/>
    <property type="match status" value="1"/>
</dbReference>
<dbReference type="InterPro" id="IPR002125">
    <property type="entry name" value="CMP_dCMP_dom"/>
</dbReference>
<dbReference type="PROSITE" id="PS00903">
    <property type="entry name" value="CYT_DCMP_DEAMINASES_1"/>
    <property type="match status" value="1"/>
</dbReference>
<dbReference type="InterPro" id="IPR050202">
    <property type="entry name" value="Cyt/Deoxycyt_deaminase"/>
</dbReference>